<evidence type="ECO:0000256" key="3">
    <source>
        <dbReference type="ARBA" id="ARBA00022741"/>
    </source>
</evidence>
<dbReference type="Pfam" id="PF07724">
    <property type="entry name" value="AAA_2"/>
    <property type="match status" value="1"/>
</dbReference>
<keyword evidence="4 6" id="KW-0067">ATP-binding</keyword>
<keyword evidence="3" id="KW-0547">Nucleotide-binding</keyword>
<dbReference type="SUPFAM" id="SSF52540">
    <property type="entry name" value="P-loop containing nucleoside triphosphate hydrolases"/>
    <property type="match status" value="1"/>
</dbReference>
<dbReference type="EMBL" id="JARAOO010000008">
    <property type="protein sequence ID" value="KAJ7960808.1"/>
    <property type="molecule type" value="Genomic_DNA"/>
</dbReference>
<dbReference type="KEGG" id="qsa:O6P43_021201"/>
<sequence>MEKVSSEESECLLKMEETPHKYIIGQDEAVNAISNAIRCSRDGLRSPKKPIASFLFTDATGVGKTELAKTIARCSFGLDYVMARFEMSACEFQENHTESKFIGSPSGYHGYEEGGQLKAVRRQPHTVVLFLMK</sequence>
<protein>
    <submittedName>
        <fullName evidence="6">ATP-dependent Clp protease ATP-binding subunit ClpA-like, chloroplastic</fullName>
    </submittedName>
</protein>
<keyword evidence="6" id="KW-0378">Hydrolase</keyword>
<reference evidence="6" key="1">
    <citation type="journal article" date="2023" name="Science">
        <title>Elucidation of the pathway for biosynthesis of saponin adjuvants from the soapbark tree.</title>
        <authorList>
            <person name="Reed J."/>
            <person name="Orme A."/>
            <person name="El-Demerdash A."/>
            <person name="Owen C."/>
            <person name="Martin L.B.B."/>
            <person name="Misra R.C."/>
            <person name="Kikuchi S."/>
            <person name="Rejzek M."/>
            <person name="Martin A.C."/>
            <person name="Harkess A."/>
            <person name="Leebens-Mack J."/>
            <person name="Louveau T."/>
            <person name="Stephenson M.J."/>
            <person name="Osbourn A."/>
        </authorList>
    </citation>
    <scope>NUCLEOTIDE SEQUENCE</scope>
    <source>
        <strain evidence="6">S10</strain>
    </source>
</reference>
<dbReference type="InterPro" id="IPR027417">
    <property type="entry name" value="P-loop_NTPase"/>
</dbReference>
<dbReference type="Proteomes" id="UP001163823">
    <property type="component" value="Chromosome 8"/>
</dbReference>
<evidence type="ECO:0000256" key="2">
    <source>
        <dbReference type="ARBA" id="ARBA00022737"/>
    </source>
</evidence>
<proteinExistence type="predicted"/>
<name>A0AAD7PMB0_QUISA</name>
<keyword evidence="7" id="KW-1185">Reference proteome</keyword>
<dbReference type="Gene3D" id="3.40.50.300">
    <property type="entry name" value="P-loop containing nucleotide triphosphate hydrolases"/>
    <property type="match status" value="1"/>
</dbReference>
<organism evidence="6 7">
    <name type="scientific">Quillaja saponaria</name>
    <name type="common">Soap bark tree</name>
    <dbReference type="NCBI Taxonomy" id="32244"/>
    <lineage>
        <taxon>Eukaryota</taxon>
        <taxon>Viridiplantae</taxon>
        <taxon>Streptophyta</taxon>
        <taxon>Embryophyta</taxon>
        <taxon>Tracheophyta</taxon>
        <taxon>Spermatophyta</taxon>
        <taxon>Magnoliopsida</taxon>
        <taxon>eudicotyledons</taxon>
        <taxon>Gunneridae</taxon>
        <taxon>Pentapetalae</taxon>
        <taxon>rosids</taxon>
        <taxon>fabids</taxon>
        <taxon>Fabales</taxon>
        <taxon>Quillajaceae</taxon>
        <taxon>Quillaja</taxon>
    </lineage>
</organism>
<evidence type="ECO:0000259" key="5">
    <source>
        <dbReference type="Pfam" id="PF07724"/>
    </source>
</evidence>
<dbReference type="PANTHER" id="PTHR11638">
    <property type="entry name" value="ATP-DEPENDENT CLP PROTEASE"/>
    <property type="match status" value="1"/>
</dbReference>
<keyword evidence="1" id="KW-0934">Plastid</keyword>
<keyword evidence="1" id="KW-0150">Chloroplast</keyword>
<feature type="domain" description="ATPase AAA-type core" evidence="5">
    <location>
        <begin position="49"/>
        <end position="130"/>
    </location>
</feature>
<dbReference type="GO" id="GO:0006508">
    <property type="term" value="P:proteolysis"/>
    <property type="evidence" value="ECO:0007669"/>
    <property type="project" value="UniProtKB-KW"/>
</dbReference>
<dbReference type="InterPro" id="IPR050130">
    <property type="entry name" value="ClpA_ClpB"/>
</dbReference>
<dbReference type="AlphaFoldDB" id="A0AAD7PMB0"/>
<dbReference type="GO" id="GO:0005737">
    <property type="term" value="C:cytoplasm"/>
    <property type="evidence" value="ECO:0007669"/>
    <property type="project" value="TreeGrafter"/>
</dbReference>
<dbReference type="PRINTS" id="PR00300">
    <property type="entry name" value="CLPPROTEASEA"/>
</dbReference>
<evidence type="ECO:0000256" key="4">
    <source>
        <dbReference type="ARBA" id="ARBA00022840"/>
    </source>
</evidence>
<gene>
    <name evidence="6" type="ORF">O6P43_021201</name>
</gene>
<evidence type="ECO:0000313" key="6">
    <source>
        <dbReference type="EMBL" id="KAJ7960808.1"/>
    </source>
</evidence>
<dbReference type="InterPro" id="IPR003959">
    <property type="entry name" value="ATPase_AAA_core"/>
</dbReference>
<comment type="caution">
    <text evidence="6">The sequence shown here is derived from an EMBL/GenBank/DDBJ whole genome shotgun (WGS) entry which is preliminary data.</text>
</comment>
<dbReference type="GO" id="GO:0016887">
    <property type="term" value="F:ATP hydrolysis activity"/>
    <property type="evidence" value="ECO:0007669"/>
    <property type="project" value="InterPro"/>
</dbReference>
<dbReference type="GO" id="GO:0005524">
    <property type="term" value="F:ATP binding"/>
    <property type="evidence" value="ECO:0007669"/>
    <property type="project" value="UniProtKB-KW"/>
</dbReference>
<accession>A0AAD7PMB0</accession>
<evidence type="ECO:0000256" key="1">
    <source>
        <dbReference type="ARBA" id="ARBA00022528"/>
    </source>
</evidence>
<keyword evidence="6" id="KW-0645">Protease</keyword>
<dbReference type="PANTHER" id="PTHR11638:SF155">
    <property type="entry name" value="CHAPERONE PROTEIN CLPC1, CHLOROPLASTIC-LIKE"/>
    <property type="match status" value="1"/>
</dbReference>
<evidence type="ECO:0000313" key="7">
    <source>
        <dbReference type="Proteomes" id="UP001163823"/>
    </source>
</evidence>
<dbReference type="GO" id="GO:0034605">
    <property type="term" value="P:cellular response to heat"/>
    <property type="evidence" value="ECO:0007669"/>
    <property type="project" value="TreeGrafter"/>
</dbReference>
<dbReference type="GO" id="GO:0008233">
    <property type="term" value="F:peptidase activity"/>
    <property type="evidence" value="ECO:0007669"/>
    <property type="project" value="UniProtKB-KW"/>
</dbReference>
<dbReference type="InterPro" id="IPR001270">
    <property type="entry name" value="ClpA/B"/>
</dbReference>
<keyword evidence="2" id="KW-0677">Repeat</keyword>